<evidence type="ECO:0000313" key="3">
    <source>
        <dbReference type="Proteomes" id="UP000184608"/>
    </source>
</evidence>
<keyword evidence="3" id="KW-1185">Reference proteome</keyword>
<dbReference type="EMBL" id="FQXZ01000013">
    <property type="protein sequence ID" value="SHI03964.1"/>
    <property type="molecule type" value="Genomic_DNA"/>
</dbReference>
<dbReference type="STRING" id="1216006.VA7868_01352"/>
<sequence>MSSIIESEMRVSEERQNTHQADKLTLRDIATLFSMFAVTATISLLTTLSWVA</sequence>
<protein>
    <submittedName>
        <fullName evidence="2">Uncharacterized protein</fullName>
    </submittedName>
</protein>
<keyword evidence="1" id="KW-0472">Membrane</keyword>
<feature type="transmembrane region" description="Helical" evidence="1">
    <location>
        <begin position="29"/>
        <end position="51"/>
    </location>
</feature>
<accession>A0A1M5XWM5</accession>
<organism evidence="2 3">
    <name type="scientific">Vibrio aerogenes CECT 7868</name>
    <dbReference type="NCBI Taxonomy" id="1216006"/>
    <lineage>
        <taxon>Bacteria</taxon>
        <taxon>Pseudomonadati</taxon>
        <taxon>Pseudomonadota</taxon>
        <taxon>Gammaproteobacteria</taxon>
        <taxon>Vibrionales</taxon>
        <taxon>Vibrionaceae</taxon>
        <taxon>Vibrio</taxon>
    </lineage>
</organism>
<evidence type="ECO:0000256" key="1">
    <source>
        <dbReference type="SAM" id="Phobius"/>
    </source>
</evidence>
<dbReference type="Proteomes" id="UP000184608">
    <property type="component" value="Unassembled WGS sequence"/>
</dbReference>
<keyword evidence="1" id="KW-0812">Transmembrane</keyword>
<reference evidence="2 3" key="1">
    <citation type="submission" date="2016-11" db="EMBL/GenBank/DDBJ databases">
        <authorList>
            <person name="Jaros S."/>
            <person name="Januszkiewicz K."/>
            <person name="Wedrychowicz H."/>
        </authorList>
    </citation>
    <scope>NUCLEOTIDE SEQUENCE [LARGE SCALE GENOMIC DNA]</scope>
    <source>
        <strain evidence="2 3">CECT 7868</strain>
    </source>
</reference>
<proteinExistence type="predicted"/>
<dbReference type="AlphaFoldDB" id="A0A1M5XWM5"/>
<name>A0A1M5XWM5_9VIBR</name>
<keyword evidence="1" id="KW-1133">Transmembrane helix</keyword>
<gene>
    <name evidence="2" type="ORF">VA7868_01352</name>
</gene>
<dbReference type="RefSeq" id="WP_175561523.1">
    <property type="nucleotide sequence ID" value="NZ_FQXZ01000013.1"/>
</dbReference>
<evidence type="ECO:0000313" key="2">
    <source>
        <dbReference type="EMBL" id="SHI03964.1"/>
    </source>
</evidence>